<gene>
    <name evidence="5" type="ORF">SAMN04488059_102324</name>
    <name evidence="4" type="ORF">WH91_13755</name>
</gene>
<dbReference type="Gene3D" id="2.60.40.790">
    <property type="match status" value="1"/>
</dbReference>
<protein>
    <submittedName>
        <fullName evidence="5">HSP20 family protein</fullName>
    </submittedName>
</protein>
<reference evidence="4 6" key="1">
    <citation type="submission" date="2015-03" db="EMBL/GenBank/DDBJ databases">
        <authorList>
            <person name="Lepp D."/>
            <person name="Hassan Y.I."/>
            <person name="Li X.-Z."/>
            <person name="Zhou T."/>
        </authorList>
    </citation>
    <scope>NUCLEOTIDE SEQUENCE [LARGE SCALE GENOMIC DNA]</scope>
    <source>
        <strain evidence="4 6">Cr7-05</strain>
    </source>
</reference>
<evidence type="ECO:0000313" key="7">
    <source>
        <dbReference type="Proteomes" id="UP000182258"/>
    </source>
</evidence>
<dbReference type="AlphaFoldDB" id="A0A0F5PVD2"/>
<evidence type="ECO:0000256" key="1">
    <source>
        <dbReference type="PROSITE-ProRule" id="PRU00285"/>
    </source>
</evidence>
<keyword evidence="6" id="KW-1185">Reference proteome</keyword>
<evidence type="ECO:0000259" key="3">
    <source>
        <dbReference type="PROSITE" id="PS01031"/>
    </source>
</evidence>
<sequence length="156" mass="16796">MARSAPFTVNGSSNVLTFAPLREQIEMLLNDIARALPSPISSEGSFEFLPAHEVLDSQTEILINIELAGVMLNDVSVSSTANSIVVSGQKRSKVRTEGDDHYFSNRAFGAFSQSFTLPVPVDTDRVTAESNNGVLSIRAPKSAELVMPTRTVPITS</sequence>
<evidence type="ECO:0000256" key="2">
    <source>
        <dbReference type="RuleBase" id="RU003616"/>
    </source>
</evidence>
<dbReference type="OrthoDB" id="9808910at2"/>
<evidence type="ECO:0000313" key="4">
    <source>
        <dbReference type="EMBL" id="KKC32371.1"/>
    </source>
</evidence>
<dbReference type="InterPro" id="IPR031107">
    <property type="entry name" value="Small_HSP"/>
</dbReference>
<evidence type="ECO:0000313" key="5">
    <source>
        <dbReference type="EMBL" id="SFC15826.1"/>
    </source>
</evidence>
<dbReference type="EMBL" id="FOMB01000002">
    <property type="protein sequence ID" value="SFC15826.1"/>
    <property type="molecule type" value="Genomic_DNA"/>
</dbReference>
<dbReference type="Pfam" id="PF00011">
    <property type="entry name" value="HSP20"/>
    <property type="match status" value="1"/>
</dbReference>
<accession>A0A0F5PVD2</accession>
<dbReference type="SUPFAM" id="SSF49764">
    <property type="entry name" value="HSP20-like chaperones"/>
    <property type="match status" value="1"/>
</dbReference>
<proteinExistence type="inferred from homology"/>
<organism evidence="5 7">
    <name type="scientific">Devosia psychrophila</name>
    <dbReference type="NCBI Taxonomy" id="728005"/>
    <lineage>
        <taxon>Bacteria</taxon>
        <taxon>Pseudomonadati</taxon>
        <taxon>Pseudomonadota</taxon>
        <taxon>Alphaproteobacteria</taxon>
        <taxon>Hyphomicrobiales</taxon>
        <taxon>Devosiaceae</taxon>
        <taxon>Devosia</taxon>
    </lineage>
</organism>
<feature type="domain" description="SHSP" evidence="3">
    <location>
        <begin position="43"/>
        <end position="156"/>
    </location>
</feature>
<dbReference type="RefSeq" id="WP_046171585.1">
    <property type="nucleotide sequence ID" value="NZ_FOMB01000002.1"/>
</dbReference>
<dbReference type="Proteomes" id="UP000033519">
    <property type="component" value="Unassembled WGS sequence"/>
</dbReference>
<evidence type="ECO:0000313" key="6">
    <source>
        <dbReference type="Proteomes" id="UP000033519"/>
    </source>
</evidence>
<dbReference type="STRING" id="728005.SAMN04488059_102324"/>
<name>A0A0F5PVD2_9HYPH</name>
<dbReference type="InterPro" id="IPR002068">
    <property type="entry name" value="A-crystallin/Hsp20_dom"/>
</dbReference>
<dbReference type="PATRIC" id="fig|728005.3.peg.921"/>
<dbReference type="CDD" id="cd06464">
    <property type="entry name" value="ACD_sHsps-like"/>
    <property type="match status" value="1"/>
</dbReference>
<dbReference type="Proteomes" id="UP000182258">
    <property type="component" value="Unassembled WGS sequence"/>
</dbReference>
<dbReference type="PROSITE" id="PS01031">
    <property type="entry name" value="SHSP"/>
    <property type="match status" value="1"/>
</dbReference>
<dbReference type="EMBL" id="LAPV01000134">
    <property type="protein sequence ID" value="KKC32371.1"/>
    <property type="molecule type" value="Genomic_DNA"/>
</dbReference>
<dbReference type="InterPro" id="IPR008978">
    <property type="entry name" value="HSP20-like_chaperone"/>
</dbReference>
<dbReference type="PANTHER" id="PTHR11527">
    <property type="entry name" value="HEAT-SHOCK PROTEIN 20 FAMILY MEMBER"/>
    <property type="match status" value="1"/>
</dbReference>
<comment type="similarity">
    <text evidence="1 2">Belongs to the small heat shock protein (HSP20) family.</text>
</comment>
<reference evidence="5 7" key="2">
    <citation type="submission" date="2016-10" db="EMBL/GenBank/DDBJ databases">
        <authorList>
            <person name="de Groot N.N."/>
        </authorList>
    </citation>
    <scope>NUCLEOTIDE SEQUENCE [LARGE SCALE GENOMIC DNA]</scope>
    <source>
        <strain evidence="5 7">CGMCC 1.10210</strain>
    </source>
</reference>